<dbReference type="GO" id="GO:0055085">
    <property type="term" value="P:transmembrane transport"/>
    <property type="evidence" value="ECO:0007669"/>
    <property type="project" value="InterPro"/>
</dbReference>
<dbReference type="GO" id="GO:0005886">
    <property type="term" value="C:plasma membrane"/>
    <property type="evidence" value="ECO:0007669"/>
    <property type="project" value="UniProtKB-SubCell"/>
</dbReference>
<dbReference type="EMBL" id="BLAE01000015">
    <property type="protein sequence ID" value="GES09462.1"/>
    <property type="molecule type" value="Genomic_DNA"/>
</dbReference>
<feature type="transmembrane region" description="Helical" evidence="7">
    <location>
        <begin position="144"/>
        <end position="163"/>
    </location>
</feature>
<evidence type="ECO:0000259" key="8">
    <source>
        <dbReference type="PROSITE" id="PS50928"/>
    </source>
</evidence>
<feature type="transmembrane region" description="Helical" evidence="7">
    <location>
        <begin position="20"/>
        <end position="41"/>
    </location>
</feature>
<evidence type="ECO:0000256" key="4">
    <source>
        <dbReference type="ARBA" id="ARBA00022692"/>
    </source>
</evidence>
<comment type="similarity">
    <text evidence="7">Belongs to the binding-protein-dependent transport system permease family.</text>
</comment>
<keyword evidence="6 7" id="KW-0472">Membrane</keyword>
<name>A0A5M3WN10_9ACTN</name>
<feature type="transmembrane region" description="Helical" evidence="7">
    <location>
        <begin position="207"/>
        <end position="225"/>
    </location>
</feature>
<keyword evidence="3" id="KW-1003">Cell membrane</keyword>
<sequence length="278" mass="29112">MASALSEEEVLGMRSPQIHVTFRGAPVVLGLAGVALALAGWEVVARTALVSASDLPSASLVAGELVRQVGRPAFWAGVGATMTQWGIGMLITVAVAVPAGLLMGSVEAVWRALRPVVEFLRPVPGMALIPLTVLLWGLSTASVVFLIVFGSVWSLAVAAMYGARNVDEGARDTARSYGLSRLERVRWLVLPSALPFIATGLRVASATALIIAIGAELVIGVAGLGHDMAIAQTAGDVVHMYALIVMSGILGIAVHLVFSGVERRFLRWHQSQRPAVPA</sequence>
<dbReference type="Pfam" id="PF00528">
    <property type="entry name" value="BPD_transp_1"/>
    <property type="match status" value="1"/>
</dbReference>
<dbReference type="PROSITE" id="PS50928">
    <property type="entry name" value="ABC_TM1"/>
    <property type="match status" value="1"/>
</dbReference>
<keyword evidence="5 7" id="KW-1133">Transmembrane helix</keyword>
<dbReference type="PANTHER" id="PTHR30151:SF0">
    <property type="entry name" value="ABC TRANSPORTER PERMEASE PROTEIN MJ0413-RELATED"/>
    <property type="match status" value="1"/>
</dbReference>
<proteinExistence type="inferred from homology"/>
<evidence type="ECO:0000313" key="9">
    <source>
        <dbReference type="EMBL" id="GES09462.1"/>
    </source>
</evidence>
<feature type="domain" description="ABC transmembrane type-1" evidence="8">
    <location>
        <begin position="78"/>
        <end position="262"/>
    </location>
</feature>
<comment type="subcellular location">
    <subcellularLocation>
        <location evidence="1 7">Cell membrane</location>
        <topology evidence="1 7">Multi-pass membrane protein</topology>
    </subcellularLocation>
</comment>
<evidence type="ECO:0000256" key="6">
    <source>
        <dbReference type="ARBA" id="ARBA00023136"/>
    </source>
</evidence>
<dbReference type="AlphaFoldDB" id="A0A5M3WN10"/>
<keyword evidence="2 7" id="KW-0813">Transport</keyword>
<organism evidence="9 10">
    <name type="scientific">Acrocarpospora macrocephala</name>
    <dbReference type="NCBI Taxonomy" id="150177"/>
    <lineage>
        <taxon>Bacteria</taxon>
        <taxon>Bacillati</taxon>
        <taxon>Actinomycetota</taxon>
        <taxon>Actinomycetes</taxon>
        <taxon>Streptosporangiales</taxon>
        <taxon>Streptosporangiaceae</taxon>
        <taxon>Acrocarpospora</taxon>
    </lineage>
</organism>
<keyword evidence="10" id="KW-1185">Reference proteome</keyword>
<keyword evidence="4 7" id="KW-0812">Transmembrane</keyword>
<reference evidence="9 10" key="1">
    <citation type="submission" date="2019-10" db="EMBL/GenBank/DDBJ databases">
        <title>Whole genome shotgun sequence of Acrocarpospora macrocephala NBRC 16266.</title>
        <authorList>
            <person name="Ichikawa N."/>
            <person name="Kimura A."/>
            <person name="Kitahashi Y."/>
            <person name="Komaki H."/>
            <person name="Oguchi A."/>
        </authorList>
    </citation>
    <scope>NUCLEOTIDE SEQUENCE [LARGE SCALE GENOMIC DNA]</scope>
    <source>
        <strain evidence="9 10">NBRC 16266</strain>
    </source>
</reference>
<evidence type="ECO:0000256" key="7">
    <source>
        <dbReference type="RuleBase" id="RU363032"/>
    </source>
</evidence>
<evidence type="ECO:0000256" key="2">
    <source>
        <dbReference type="ARBA" id="ARBA00022448"/>
    </source>
</evidence>
<evidence type="ECO:0000256" key="1">
    <source>
        <dbReference type="ARBA" id="ARBA00004651"/>
    </source>
</evidence>
<dbReference type="InterPro" id="IPR035906">
    <property type="entry name" value="MetI-like_sf"/>
</dbReference>
<accession>A0A5M3WN10</accession>
<dbReference type="InterPro" id="IPR000515">
    <property type="entry name" value="MetI-like"/>
</dbReference>
<evidence type="ECO:0000313" key="10">
    <source>
        <dbReference type="Proteomes" id="UP000331127"/>
    </source>
</evidence>
<dbReference type="Gene3D" id="1.10.3720.10">
    <property type="entry name" value="MetI-like"/>
    <property type="match status" value="1"/>
</dbReference>
<comment type="caution">
    <text evidence="9">The sequence shown here is derived from an EMBL/GenBank/DDBJ whole genome shotgun (WGS) entry which is preliminary data.</text>
</comment>
<gene>
    <name evidence="9" type="primary">ssuC_2</name>
    <name evidence="9" type="ORF">Amac_030580</name>
</gene>
<protein>
    <submittedName>
        <fullName evidence="9">Nitrate ABC transporter permease</fullName>
    </submittedName>
</protein>
<dbReference type="CDD" id="cd06261">
    <property type="entry name" value="TM_PBP2"/>
    <property type="match status" value="1"/>
</dbReference>
<dbReference type="Proteomes" id="UP000331127">
    <property type="component" value="Unassembled WGS sequence"/>
</dbReference>
<dbReference type="PANTHER" id="PTHR30151">
    <property type="entry name" value="ALKANE SULFONATE ABC TRANSPORTER-RELATED, MEMBRANE SUBUNIT"/>
    <property type="match status" value="1"/>
</dbReference>
<feature type="transmembrane region" description="Helical" evidence="7">
    <location>
        <begin position="85"/>
        <end position="110"/>
    </location>
</feature>
<evidence type="ECO:0000256" key="5">
    <source>
        <dbReference type="ARBA" id="ARBA00022989"/>
    </source>
</evidence>
<dbReference type="SUPFAM" id="SSF161098">
    <property type="entry name" value="MetI-like"/>
    <property type="match status" value="1"/>
</dbReference>
<evidence type="ECO:0000256" key="3">
    <source>
        <dbReference type="ARBA" id="ARBA00022475"/>
    </source>
</evidence>
<feature type="transmembrane region" description="Helical" evidence="7">
    <location>
        <begin position="237"/>
        <end position="258"/>
    </location>
</feature>